<organism evidence="3 4">
    <name type="scientific">Roseovarius ramblicola</name>
    <dbReference type="NCBI Taxonomy" id="2022336"/>
    <lineage>
        <taxon>Bacteria</taxon>
        <taxon>Pseudomonadati</taxon>
        <taxon>Pseudomonadota</taxon>
        <taxon>Alphaproteobacteria</taxon>
        <taxon>Rhodobacterales</taxon>
        <taxon>Roseobacteraceae</taxon>
        <taxon>Roseovarius</taxon>
    </lineage>
</organism>
<evidence type="ECO:0000256" key="1">
    <source>
        <dbReference type="HAMAP-Rule" id="MF_01187"/>
    </source>
</evidence>
<comment type="similarity">
    <text evidence="1">Belongs to the UPF0434 family.</text>
</comment>
<dbReference type="PANTHER" id="PTHR33505:SF4">
    <property type="entry name" value="PROTEIN PREY, MITOCHONDRIAL"/>
    <property type="match status" value="1"/>
</dbReference>
<gene>
    <name evidence="3" type="ORF">ACFFU4_00215</name>
</gene>
<dbReference type="Gene3D" id="2.20.25.10">
    <property type="match status" value="1"/>
</dbReference>
<evidence type="ECO:0000313" key="4">
    <source>
        <dbReference type="Proteomes" id="UP001589670"/>
    </source>
</evidence>
<dbReference type="InterPro" id="IPR005651">
    <property type="entry name" value="Trm112-like"/>
</dbReference>
<dbReference type="PANTHER" id="PTHR33505">
    <property type="entry name" value="ZGC:162634"/>
    <property type="match status" value="1"/>
</dbReference>
<accession>A0ABV5HUS3</accession>
<keyword evidence="4" id="KW-1185">Reference proteome</keyword>
<dbReference type="EMBL" id="JBHMEC010000001">
    <property type="protein sequence ID" value="MFB9148170.1"/>
    <property type="molecule type" value="Genomic_DNA"/>
</dbReference>
<name>A0ABV5HUS3_9RHOB</name>
<reference evidence="3 4" key="1">
    <citation type="submission" date="2024-09" db="EMBL/GenBank/DDBJ databases">
        <authorList>
            <person name="Sun Q."/>
            <person name="Mori K."/>
        </authorList>
    </citation>
    <scope>NUCLEOTIDE SEQUENCE [LARGE SCALE GENOMIC DNA]</scope>
    <source>
        <strain evidence="3 4">CECT 9424</strain>
    </source>
</reference>
<evidence type="ECO:0000256" key="2">
    <source>
        <dbReference type="SAM" id="MobiDB-lite"/>
    </source>
</evidence>
<feature type="region of interest" description="Disordered" evidence="2">
    <location>
        <begin position="1"/>
        <end position="21"/>
    </location>
</feature>
<dbReference type="HAMAP" id="MF_01187">
    <property type="entry name" value="UPF0434"/>
    <property type="match status" value="1"/>
</dbReference>
<dbReference type="RefSeq" id="WP_377065828.1">
    <property type="nucleotide sequence ID" value="NZ_JBHMEC010000001.1"/>
</dbReference>
<dbReference type="Pfam" id="PF03966">
    <property type="entry name" value="Trm112p"/>
    <property type="match status" value="1"/>
</dbReference>
<protein>
    <recommendedName>
        <fullName evidence="1">UPF0434 protein ACFFU4_00215</fullName>
    </recommendedName>
</protein>
<dbReference type="SUPFAM" id="SSF158997">
    <property type="entry name" value="Trm112p-like"/>
    <property type="match status" value="1"/>
</dbReference>
<proteinExistence type="inferred from homology"/>
<comment type="caution">
    <text evidence="3">The sequence shown here is derived from an EMBL/GenBank/DDBJ whole genome shotgun (WGS) entry which is preliminary data.</text>
</comment>
<dbReference type="Proteomes" id="UP001589670">
    <property type="component" value="Unassembled WGS sequence"/>
</dbReference>
<sequence>MTDPTVPPRTGDAPETSGPAFDRRMLEALLCPQTHGRLEYDAERQELVSTSAGLAFPIRGGIPVMLIDEARRLD</sequence>
<evidence type="ECO:0000313" key="3">
    <source>
        <dbReference type="EMBL" id="MFB9148170.1"/>
    </source>
</evidence>